<gene>
    <name evidence="10" type="ORF">NTEN_LOCUS3073</name>
</gene>
<dbReference type="PROSITE" id="PS51233">
    <property type="entry name" value="VWFD"/>
    <property type="match status" value="1"/>
</dbReference>
<sequence length="1121" mass="127558">MRFAADGVRRTAYGVRRTAYGVRRTDKKFLLQILVLEPLKRYKQMCHNEGEPYPVDMPMDNRCNITCMCKHLCWRETTSRVAEINLALCLWRGWRTVSNGRRNSQLDDTLSREVPPRCQHIRQRSILHGRSLHLLRMRQRHERLPQAVLSGPRLPTRRTRDARGRMLPQMSAKDQILQPLRRQPNHIGLTKVNLGEKRRVKINGERVFPPLYRSDLTVTEAEDRNSVLVESKIVGIKVLWDGNSFLEVSVPAKYRGKLCGLCGNYNNVPRDDLKTRMGIVVMDPYKFGNSWRVGASKDLAQTSYFMASNSLHLTTMCLQYKPTVVACFCIHLTCKWSNWEIPQSSEGKPWFWYIERSVTQEMLEQLTDEFLVIFEKCPSRLKKKIVSLSQSQNPMILSQFNSVKRTQPSSHGNLVSSSHMNRSMPKSSSSNSNPPPDVVGGLGKPEHLHHRPRRPDDKHSSRNHELVPPPPYKKFDKVPSGLANEFPMPVSVNSRSGSSTSVNYSNASTAIASNSYQANALPHSNQMLAQQQIPPVHPQTTAYPEQAMKDAMLSSSMSGSMSGPVPKALASMAAAHRTRPPSPPLPPPAQVKIERSIFSPEKCTPPPEPYKSTVSPSPPVSVLPPNTHYMKPVPNIKEEYYAAKQEPPSTPYVDIKQEMTSPNDVKPPTNEAEIAAAATPTAQKPVPSQPVADEHVPHKEKKEKKKKKHKEKHKEHREHKDHKDKHKHKHKNRDPEPIVITIPKEKLTLPPAPEQSLKIKIARDKITTPLSPVESPSFKFKIMQGKIKESKKRDRSEERSSPGGLPAAKYHRPNGTTAVQVINHNQTHDNVIVDCSNIKQEVVHDDYSESPDYSNDNVDFPSTSSFLDDLDDRVVDSDDTAYATLPDISDCSFDTVQDGDIPRPDEPKGLISPIPEEPLGLIDLIPEKPKKLISPIRDRWKDSTPVTSYDDAQMPAFPRHDHSIPYQRPYSQNRNYGREESIFDRFSSNQGQYEGWKPRPSAHYRGYNRPPRYRYPNQTHPHMRGAPRHPRHLGPPHQMRMRGHPLQNRPRYPPMPQPCLNQEPTLHPYMTHHMMPHHLEFSTHYYLTPPPPHPITVVLPEYPPPLPEEPPPEVPKPPPPE</sequence>
<dbReference type="InterPro" id="IPR001846">
    <property type="entry name" value="VWF_type-D"/>
</dbReference>
<dbReference type="GO" id="GO:0005634">
    <property type="term" value="C:nucleus"/>
    <property type="evidence" value="ECO:0007669"/>
    <property type="project" value="UniProtKB-SubCell"/>
</dbReference>
<name>A0A6H5G287_9HEMI</name>
<dbReference type="FunFam" id="1.10.472.10:FF:000004">
    <property type="entry name" value="Cyclin T2"/>
    <property type="match status" value="1"/>
</dbReference>
<evidence type="ECO:0000256" key="5">
    <source>
        <dbReference type="ARBA" id="ARBA00023127"/>
    </source>
</evidence>
<feature type="compositionally biased region" description="Low complexity" evidence="8">
    <location>
        <begin position="667"/>
        <end position="682"/>
    </location>
</feature>
<feature type="region of interest" description="Disordered" evidence="8">
    <location>
        <begin position="599"/>
        <end position="626"/>
    </location>
</feature>
<comment type="similarity">
    <text evidence="2">Belongs to the cyclin family. Cyclin C subfamily.</text>
</comment>
<reference evidence="10 11" key="1">
    <citation type="submission" date="2020-02" db="EMBL/GenBank/DDBJ databases">
        <authorList>
            <person name="Ferguson B K."/>
        </authorList>
    </citation>
    <scope>NUCLEOTIDE SEQUENCE [LARGE SCALE GENOMIC DNA]</scope>
</reference>
<dbReference type="SUPFAM" id="SSF47954">
    <property type="entry name" value="Cyclin-like"/>
    <property type="match status" value="1"/>
</dbReference>
<feature type="compositionally biased region" description="Low complexity" evidence="8">
    <location>
        <begin position="416"/>
        <end position="432"/>
    </location>
</feature>
<protein>
    <recommendedName>
        <fullName evidence="9">VWFD domain-containing protein</fullName>
    </recommendedName>
</protein>
<keyword evidence="5" id="KW-0195">Cyclin</keyword>
<dbReference type="OrthoDB" id="25002at2759"/>
<evidence type="ECO:0000256" key="8">
    <source>
        <dbReference type="SAM" id="MobiDB-lite"/>
    </source>
</evidence>
<dbReference type="Proteomes" id="UP000479000">
    <property type="component" value="Unassembled WGS sequence"/>
</dbReference>
<feature type="domain" description="VWFD" evidence="9">
    <location>
        <begin position="93"/>
        <end position="299"/>
    </location>
</feature>
<dbReference type="InterPro" id="IPR036915">
    <property type="entry name" value="Cyclin-like_sf"/>
</dbReference>
<evidence type="ECO:0000256" key="6">
    <source>
        <dbReference type="ARBA" id="ARBA00023163"/>
    </source>
</evidence>
<feature type="compositionally biased region" description="Polar residues" evidence="8">
    <location>
        <begin position="401"/>
        <end position="415"/>
    </location>
</feature>
<evidence type="ECO:0000313" key="11">
    <source>
        <dbReference type="Proteomes" id="UP000479000"/>
    </source>
</evidence>
<dbReference type="EMBL" id="CADCXU010004682">
    <property type="protein sequence ID" value="CAA9996581.1"/>
    <property type="molecule type" value="Genomic_DNA"/>
</dbReference>
<dbReference type="PANTHER" id="PTHR10026">
    <property type="entry name" value="CYCLIN"/>
    <property type="match status" value="1"/>
</dbReference>
<feature type="compositionally biased region" description="Basic and acidic residues" evidence="8">
    <location>
        <begin position="786"/>
        <end position="800"/>
    </location>
</feature>
<proteinExistence type="inferred from homology"/>
<keyword evidence="6" id="KW-0804">Transcription</keyword>
<feature type="region of interest" description="Disordered" evidence="8">
    <location>
        <begin position="769"/>
        <end position="813"/>
    </location>
</feature>
<feature type="region of interest" description="Disordered" evidence="8">
    <location>
        <begin position="893"/>
        <end position="916"/>
    </location>
</feature>
<evidence type="ECO:0000259" key="9">
    <source>
        <dbReference type="PROSITE" id="PS51233"/>
    </source>
</evidence>
<feature type="compositionally biased region" description="Basic residues" evidence="8">
    <location>
        <begin position="698"/>
        <end position="732"/>
    </location>
</feature>
<feature type="region of interest" description="Disordered" evidence="8">
    <location>
        <begin position="648"/>
        <end position="751"/>
    </location>
</feature>
<keyword evidence="11" id="KW-1185">Reference proteome</keyword>
<comment type="subcellular location">
    <subcellularLocation>
        <location evidence="1">Nucleus</location>
    </subcellularLocation>
</comment>
<dbReference type="Pfam" id="PF00094">
    <property type="entry name" value="VWD"/>
    <property type="match status" value="1"/>
</dbReference>
<dbReference type="GO" id="GO:0016538">
    <property type="term" value="F:cyclin-dependent protein serine/threonine kinase regulator activity"/>
    <property type="evidence" value="ECO:0007669"/>
    <property type="project" value="InterPro"/>
</dbReference>
<evidence type="ECO:0000313" key="10">
    <source>
        <dbReference type="EMBL" id="CAA9996581.1"/>
    </source>
</evidence>
<feature type="region of interest" description="Disordered" evidence="8">
    <location>
        <begin position="1093"/>
        <end position="1121"/>
    </location>
</feature>
<dbReference type="SMART" id="SM00216">
    <property type="entry name" value="VWD"/>
    <property type="match status" value="1"/>
</dbReference>
<accession>A0A6H5G287</accession>
<dbReference type="GO" id="GO:0006357">
    <property type="term" value="P:regulation of transcription by RNA polymerase II"/>
    <property type="evidence" value="ECO:0007669"/>
    <property type="project" value="InterPro"/>
</dbReference>
<evidence type="ECO:0000256" key="4">
    <source>
        <dbReference type="ARBA" id="ARBA00023015"/>
    </source>
</evidence>
<keyword evidence="3" id="KW-0597">Phosphoprotein</keyword>
<dbReference type="InterPro" id="IPR043198">
    <property type="entry name" value="Cyclin/Ssn8"/>
</dbReference>
<organism evidence="10 11">
    <name type="scientific">Nesidiocoris tenuis</name>
    <dbReference type="NCBI Taxonomy" id="355587"/>
    <lineage>
        <taxon>Eukaryota</taxon>
        <taxon>Metazoa</taxon>
        <taxon>Ecdysozoa</taxon>
        <taxon>Arthropoda</taxon>
        <taxon>Hexapoda</taxon>
        <taxon>Insecta</taxon>
        <taxon>Pterygota</taxon>
        <taxon>Neoptera</taxon>
        <taxon>Paraneoptera</taxon>
        <taxon>Hemiptera</taxon>
        <taxon>Heteroptera</taxon>
        <taxon>Panheteroptera</taxon>
        <taxon>Cimicomorpha</taxon>
        <taxon>Miridae</taxon>
        <taxon>Dicyphina</taxon>
        <taxon>Nesidiocoris</taxon>
    </lineage>
</organism>
<dbReference type="Gene3D" id="1.10.472.10">
    <property type="entry name" value="Cyclin-like"/>
    <property type="match status" value="1"/>
</dbReference>
<evidence type="ECO:0000256" key="7">
    <source>
        <dbReference type="ARBA" id="ARBA00023242"/>
    </source>
</evidence>
<feature type="compositionally biased region" description="Pro residues" evidence="8">
    <location>
        <begin position="1101"/>
        <end position="1121"/>
    </location>
</feature>
<evidence type="ECO:0000256" key="1">
    <source>
        <dbReference type="ARBA" id="ARBA00004123"/>
    </source>
</evidence>
<evidence type="ECO:0000256" key="2">
    <source>
        <dbReference type="ARBA" id="ARBA00008638"/>
    </source>
</evidence>
<keyword evidence="4" id="KW-0805">Transcription regulation</keyword>
<keyword evidence="7" id="KW-0539">Nucleus</keyword>
<feature type="compositionally biased region" description="Basic and acidic residues" evidence="8">
    <location>
        <begin position="454"/>
        <end position="465"/>
    </location>
</feature>
<feature type="region of interest" description="Disordered" evidence="8">
    <location>
        <begin position="401"/>
        <end position="480"/>
    </location>
</feature>
<dbReference type="AlphaFoldDB" id="A0A6H5G287"/>
<evidence type="ECO:0000256" key="3">
    <source>
        <dbReference type="ARBA" id="ARBA00022553"/>
    </source>
</evidence>
<dbReference type="CDD" id="cd20539">
    <property type="entry name" value="CYCLIN_CCNT_rpt2"/>
    <property type="match status" value="1"/>
</dbReference>
<dbReference type="Pfam" id="PF21797">
    <property type="entry name" value="CycT2-like_C"/>
    <property type="match status" value="1"/>
</dbReference>